<keyword evidence="1" id="KW-0030">Aminoacyl-tRNA synthetase</keyword>
<evidence type="ECO:0000256" key="1">
    <source>
        <dbReference type="ARBA" id="ARBA00023146"/>
    </source>
</evidence>
<reference evidence="7" key="1">
    <citation type="submission" date="2017-08" db="EMBL/GenBank/DDBJ databases">
        <title>A dynamic microbial community with high functional redundancy inhabits the cold, oxic subseafloor aquifer.</title>
        <authorList>
            <person name="Tully B.J."/>
            <person name="Wheat C.G."/>
            <person name="Glazer B.T."/>
            <person name="Huber J.A."/>
        </authorList>
    </citation>
    <scope>NUCLEOTIDE SEQUENCE [LARGE SCALE GENOMIC DNA]</scope>
</reference>
<dbReference type="InterPro" id="IPR045864">
    <property type="entry name" value="aa-tRNA-synth_II/BPL/LPL"/>
</dbReference>
<dbReference type="EC" id="6.1.1.15" evidence="2"/>
<dbReference type="SUPFAM" id="SSF52954">
    <property type="entry name" value="Class II aaRS ABD-related"/>
    <property type="match status" value="1"/>
</dbReference>
<dbReference type="AlphaFoldDB" id="A0A2A4T0R2"/>
<dbReference type="GO" id="GO:0004827">
    <property type="term" value="F:proline-tRNA ligase activity"/>
    <property type="evidence" value="ECO:0007669"/>
    <property type="project" value="UniProtKB-UniRule"/>
</dbReference>
<sequence>GAIGGDRTHEFQVLADSGEDVLVHCDQCDYAANQEKATTRRNQELLPTPENAPAMEQVSTPDKKTIEDVATFLGIKEEQSMKMLIYSVNQGEYLVSLSIRGDLEVNEIKLKNFLQAESIEIPAEDQLIEEHGLTIGYLGLPGFSNEAIKMHLADYSVVDMQDCVCGANREDTHVLHVFPARDMKVDQFLDASFARATNPCPKCESGLLKERRGIEVGQVFQLGDKYSKAMGLSVLSKEGRPVHPLMGCYGIGISRTAAAAIEQNHDDDGILWPYAIAPYHVTILCLDPQKQESADLARELHDQLKAAGIDVLVDDRKERPGIKFKDADLIGCPIRVTIGAKGLKQGVVEVKQRNQPEAEKVALDQAGSHLVELCQSYQ</sequence>
<protein>
    <recommendedName>
        <fullName evidence="2">Proline--tRNA ligase</fullName>
        <ecNumber evidence="2">6.1.1.15</ecNumber>
    </recommendedName>
</protein>
<dbReference type="SUPFAM" id="SSF55681">
    <property type="entry name" value="Class II aaRS and biotin synthetases"/>
    <property type="match status" value="1"/>
</dbReference>
<dbReference type="GO" id="GO:0005524">
    <property type="term" value="F:ATP binding"/>
    <property type="evidence" value="ECO:0007669"/>
    <property type="project" value="InterPro"/>
</dbReference>
<comment type="caution">
    <text evidence="6">The sequence shown here is derived from an EMBL/GenBank/DDBJ whole genome shotgun (WGS) entry which is preliminary data.</text>
</comment>
<dbReference type="Gene3D" id="3.30.930.10">
    <property type="entry name" value="Bira Bifunctional Protein, Domain 2"/>
    <property type="match status" value="1"/>
</dbReference>
<dbReference type="EMBL" id="NVSR01000088">
    <property type="protein sequence ID" value="PCI26587.1"/>
    <property type="molecule type" value="Genomic_DNA"/>
</dbReference>
<dbReference type="PANTHER" id="PTHR42753">
    <property type="entry name" value="MITOCHONDRIAL RIBOSOME PROTEIN L39/PROLYL-TRNA LIGASE FAMILY MEMBER"/>
    <property type="match status" value="1"/>
</dbReference>
<feature type="domain" description="Aminoacyl-tRNA synthetase class II (G/ P/ S/T)" evidence="3">
    <location>
        <begin position="203"/>
        <end position="264"/>
    </location>
</feature>
<evidence type="ECO:0000259" key="3">
    <source>
        <dbReference type="Pfam" id="PF00587"/>
    </source>
</evidence>
<accession>A0A2A4T0R2</accession>
<evidence type="ECO:0000256" key="2">
    <source>
        <dbReference type="NCBIfam" id="TIGR00409"/>
    </source>
</evidence>
<dbReference type="Pfam" id="PF00587">
    <property type="entry name" value="tRNA-synt_2b"/>
    <property type="match status" value="1"/>
</dbReference>
<dbReference type="InterPro" id="IPR002314">
    <property type="entry name" value="aa-tRNA-synt_IIb"/>
</dbReference>
<proteinExistence type="predicted"/>
<dbReference type="InterPro" id="IPR050062">
    <property type="entry name" value="Pro-tRNA_synthetase"/>
</dbReference>
<dbReference type="SUPFAM" id="SSF55826">
    <property type="entry name" value="YbaK/ProRS associated domain"/>
    <property type="match status" value="1"/>
</dbReference>
<feature type="non-terminal residue" evidence="6">
    <location>
        <position position="1"/>
    </location>
</feature>
<feature type="domain" description="YbaK/aminoacyl-tRNA synthetase-associated" evidence="5">
    <location>
        <begin position="60"/>
        <end position="175"/>
    </location>
</feature>
<dbReference type="InterPro" id="IPR036621">
    <property type="entry name" value="Anticodon-bd_dom_sf"/>
</dbReference>
<dbReference type="InterPro" id="IPR004154">
    <property type="entry name" value="Anticodon-bd"/>
</dbReference>
<name>A0A2A4T0R2_9DELT</name>
<dbReference type="CDD" id="cd04334">
    <property type="entry name" value="ProRS-INS"/>
    <property type="match status" value="1"/>
</dbReference>
<evidence type="ECO:0000259" key="5">
    <source>
        <dbReference type="Pfam" id="PF04073"/>
    </source>
</evidence>
<dbReference type="CDD" id="cd00861">
    <property type="entry name" value="ProRS_anticodon_short"/>
    <property type="match status" value="1"/>
</dbReference>
<dbReference type="GO" id="GO:0006433">
    <property type="term" value="P:prolyl-tRNA aminoacylation"/>
    <property type="evidence" value="ECO:0007669"/>
    <property type="project" value="UniProtKB-UniRule"/>
</dbReference>
<dbReference type="InterPro" id="IPR004500">
    <property type="entry name" value="Pro-tRNA-synth_IIa_bac-type"/>
</dbReference>
<dbReference type="Pfam" id="PF04073">
    <property type="entry name" value="tRNA_edit"/>
    <property type="match status" value="1"/>
</dbReference>
<organism evidence="6 7">
    <name type="scientific">SAR324 cluster bacterium</name>
    <dbReference type="NCBI Taxonomy" id="2024889"/>
    <lineage>
        <taxon>Bacteria</taxon>
        <taxon>Deltaproteobacteria</taxon>
        <taxon>SAR324 cluster</taxon>
    </lineage>
</organism>
<dbReference type="GO" id="GO:0002161">
    <property type="term" value="F:aminoacyl-tRNA deacylase activity"/>
    <property type="evidence" value="ECO:0007669"/>
    <property type="project" value="InterPro"/>
</dbReference>
<dbReference type="PANTHER" id="PTHR42753:SF2">
    <property type="entry name" value="PROLINE--TRNA LIGASE"/>
    <property type="match status" value="1"/>
</dbReference>
<dbReference type="InterPro" id="IPR044140">
    <property type="entry name" value="ProRS_anticodon_short"/>
</dbReference>
<feature type="domain" description="Anticodon-binding" evidence="4">
    <location>
        <begin position="281"/>
        <end position="371"/>
    </location>
</feature>
<dbReference type="Proteomes" id="UP000218113">
    <property type="component" value="Unassembled WGS sequence"/>
</dbReference>
<dbReference type="Gene3D" id="3.40.50.800">
    <property type="entry name" value="Anticodon-binding domain"/>
    <property type="match status" value="1"/>
</dbReference>
<gene>
    <name evidence="6" type="primary">proS</name>
    <name evidence="6" type="ORF">COB67_09915</name>
</gene>
<evidence type="ECO:0000313" key="6">
    <source>
        <dbReference type="EMBL" id="PCI26587.1"/>
    </source>
</evidence>
<dbReference type="InterPro" id="IPR007214">
    <property type="entry name" value="YbaK/aa-tRNA-synth-assoc-dom"/>
</dbReference>
<dbReference type="NCBIfam" id="TIGR00409">
    <property type="entry name" value="proS_fam_II"/>
    <property type="match status" value="1"/>
</dbReference>
<evidence type="ECO:0000259" key="4">
    <source>
        <dbReference type="Pfam" id="PF03129"/>
    </source>
</evidence>
<dbReference type="GO" id="GO:0005829">
    <property type="term" value="C:cytosol"/>
    <property type="evidence" value="ECO:0007669"/>
    <property type="project" value="TreeGrafter"/>
</dbReference>
<keyword evidence="6" id="KW-0436">Ligase</keyword>
<dbReference type="InterPro" id="IPR036754">
    <property type="entry name" value="YbaK/aa-tRNA-synt-asso_dom_sf"/>
</dbReference>
<dbReference type="Gene3D" id="3.90.960.10">
    <property type="entry name" value="YbaK/aminoacyl-tRNA synthetase-associated domain"/>
    <property type="match status" value="1"/>
</dbReference>
<evidence type="ECO:0000313" key="7">
    <source>
        <dbReference type="Proteomes" id="UP000218113"/>
    </source>
</evidence>
<dbReference type="Pfam" id="PF03129">
    <property type="entry name" value="HGTP_anticodon"/>
    <property type="match status" value="1"/>
</dbReference>